<dbReference type="InterPro" id="IPR044946">
    <property type="entry name" value="Restrct_endonuc_typeI_TRD_sf"/>
</dbReference>
<dbReference type="Proteomes" id="UP000029387">
    <property type="component" value="Unassembled WGS sequence"/>
</dbReference>
<keyword evidence="2" id="KW-0680">Restriction system</keyword>
<dbReference type="AlphaFoldDB" id="A0A087S119"/>
<feature type="domain" description="Type I restriction modification DNA specificity" evidence="4">
    <location>
        <begin position="24"/>
        <end position="190"/>
    </location>
</feature>
<keyword evidence="6" id="KW-1185">Reference proteome</keyword>
<comment type="similarity">
    <text evidence="1">Belongs to the type-I restriction system S methylase family.</text>
</comment>
<feature type="domain" description="Type I restriction modification DNA specificity" evidence="4">
    <location>
        <begin position="232"/>
        <end position="419"/>
    </location>
</feature>
<dbReference type="GO" id="GO:0003677">
    <property type="term" value="F:DNA binding"/>
    <property type="evidence" value="ECO:0007669"/>
    <property type="project" value="UniProtKB-KW"/>
</dbReference>
<protein>
    <submittedName>
        <fullName evidence="5">Putative type-1 restriction enzyme MjaXP specificity protein</fullName>
    </submittedName>
</protein>
<dbReference type="CDD" id="cd17286">
    <property type="entry name" value="RMtype1_S_Lla161ORF747P_TRD1-CR1_like"/>
    <property type="match status" value="1"/>
</dbReference>
<dbReference type="Pfam" id="PF01420">
    <property type="entry name" value="Methylase_S"/>
    <property type="match status" value="2"/>
</dbReference>
<dbReference type="Gene3D" id="3.90.220.20">
    <property type="entry name" value="DNA methylase specificity domains"/>
    <property type="match status" value="2"/>
</dbReference>
<dbReference type="PATRIC" id="fig|1502295.3.peg.720"/>
<evidence type="ECO:0000313" key="5">
    <source>
        <dbReference type="EMBL" id="KFM19423.1"/>
    </source>
</evidence>
<dbReference type="InterPro" id="IPR052021">
    <property type="entry name" value="Type-I_RS_S_subunit"/>
</dbReference>
<name>A0A087S119_9ARCH</name>
<dbReference type="SUPFAM" id="SSF116734">
    <property type="entry name" value="DNA methylase specificity domain"/>
    <property type="match status" value="2"/>
</dbReference>
<accession>A0A087S119</accession>
<dbReference type="PANTHER" id="PTHR30408:SF12">
    <property type="entry name" value="TYPE I RESTRICTION ENZYME MJAVIII SPECIFICITY SUBUNIT"/>
    <property type="match status" value="1"/>
</dbReference>
<gene>
    <name evidence="5" type="ORF">AAA799P11_00747</name>
</gene>
<evidence type="ECO:0000259" key="4">
    <source>
        <dbReference type="Pfam" id="PF01420"/>
    </source>
</evidence>
<dbReference type="InterPro" id="IPR000055">
    <property type="entry name" value="Restrct_endonuc_typeI_TRD"/>
</dbReference>
<evidence type="ECO:0000256" key="1">
    <source>
        <dbReference type="ARBA" id="ARBA00010923"/>
    </source>
</evidence>
<dbReference type="EMBL" id="JOSZ01000008">
    <property type="protein sequence ID" value="KFM19423.1"/>
    <property type="molecule type" value="Genomic_DNA"/>
</dbReference>
<proteinExistence type="inferred from homology"/>
<sequence>MSLVTPKKGYKSVPWLFGKKIEIPDEWEVKSIKELGEIVTGNTPDTTNNEYYHSDFLWASPIDLQKEKYVKQTNVMVSKKGFSISRKIPKDSVLVVCIGSTIGKIGIASVEMSTNQQINSIICNENDSHFIYYQLLHNNYLIKNIANQSAIPILNKTEFGKLKLFIPTKITEQQKIATILSNVDNLIESTGMVITNSKKVKKGLMQKLLTQGIGHTKFKKVPWLFGKDIEIPEEWEVKKTDDIFDFLISGTNARSDLNDVGEIHYIHYGDIHTKWNNELNFDSEKTPRIDKEKVSRLPLLKEGDLIIADASEDVEGSGTSISLKNIKNKKIVAGLHTLVLRRKDETISFEFMKYLTSISYVKIQITSWVTGAKVFGLNKKSCKEIKVPLPPLSEQQKIATILSNIDSKIESQEQYKENLQKLKKSLMQKLLTGEVRV</sequence>
<evidence type="ECO:0000313" key="6">
    <source>
        <dbReference type="Proteomes" id="UP000029387"/>
    </source>
</evidence>
<organism evidence="5 6">
    <name type="scientific">Marine Group I thaumarchaeote SCGC AAA799-P11</name>
    <dbReference type="NCBI Taxonomy" id="1502295"/>
    <lineage>
        <taxon>Archaea</taxon>
        <taxon>Nitrososphaerota</taxon>
        <taxon>Marine Group I</taxon>
    </lineage>
</organism>
<evidence type="ECO:0000256" key="2">
    <source>
        <dbReference type="ARBA" id="ARBA00022747"/>
    </source>
</evidence>
<dbReference type="Gene3D" id="1.10.287.1120">
    <property type="entry name" value="Bipartite methylase S protein"/>
    <property type="match status" value="1"/>
</dbReference>
<dbReference type="GO" id="GO:0009307">
    <property type="term" value="P:DNA restriction-modification system"/>
    <property type="evidence" value="ECO:0007669"/>
    <property type="project" value="UniProtKB-KW"/>
</dbReference>
<evidence type="ECO:0000256" key="3">
    <source>
        <dbReference type="ARBA" id="ARBA00023125"/>
    </source>
</evidence>
<dbReference type="PANTHER" id="PTHR30408">
    <property type="entry name" value="TYPE-1 RESTRICTION ENZYME ECOKI SPECIFICITY PROTEIN"/>
    <property type="match status" value="1"/>
</dbReference>
<keyword evidence="3" id="KW-0238">DNA-binding</keyword>
<reference evidence="5 6" key="1">
    <citation type="submission" date="2014-06" db="EMBL/GenBank/DDBJ databases">
        <authorList>
            <person name="Ngugi D.K."/>
            <person name="Blom J."/>
            <person name="Alam I."/>
            <person name="Rashid M."/>
            <person name="Baalawi W."/>
            <person name="Zhang G."/>
            <person name="Hikmawan T."/>
            <person name="Guan Y."/>
            <person name="Antunes A."/>
            <person name="Siam R."/>
            <person name="El-Dorry H."/>
            <person name="Bajic V."/>
            <person name="Stingl U."/>
        </authorList>
    </citation>
    <scope>NUCLEOTIDE SEQUENCE [LARGE SCALE GENOMIC DNA]</scope>
    <source>
        <strain evidence="5">SCGC AAA799-P11</strain>
    </source>
</reference>
<comment type="caution">
    <text evidence="5">The sequence shown here is derived from an EMBL/GenBank/DDBJ whole genome shotgun (WGS) entry which is preliminary data.</text>
</comment>